<proteinExistence type="predicted"/>
<protein>
    <recommendedName>
        <fullName evidence="9">LPS export ABC transporter periplasmic protein LptC</fullName>
    </recommendedName>
</protein>
<reference evidence="7 8" key="1">
    <citation type="submission" date="2012-06" db="EMBL/GenBank/DDBJ databases">
        <title>The complete chromosome of genome of Turneriella parva DSM 21527.</title>
        <authorList>
            <consortium name="US DOE Joint Genome Institute (JGI-PGF)"/>
            <person name="Lucas S."/>
            <person name="Han J."/>
            <person name="Lapidus A."/>
            <person name="Bruce D."/>
            <person name="Goodwin L."/>
            <person name="Pitluck S."/>
            <person name="Peters L."/>
            <person name="Kyrpides N."/>
            <person name="Mavromatis K."/>
            <person name="Ivanova N."/>
            <person name="Mikhailova N."/>
            <person name="Chertkov O."/>
            <person name="Detter J.C."/>
            <person name="Tapia R."/>
            <person name="Han C."/>
            <person name="Land M."/>
            <person name="Hauser L."/>
            <person name="Markowitz V."/>
            <person name="Cheng J.-F."/>
            <person name="Hugenholtz P."/>
            <person name="Woyke T."/>
            <person name="Wu D."/>
            <person name="Gronow S."/>
            <person name="Wellnitz S."/>
            <person name="Brambilla E."/>
            <person name="Klenk H.-P."/>
            <person name="Eisen J.A."/>
        </authorList>
    </citation>
    <scope>NUCLEOTIDE SEQUENCE [LARGE SCALE GENOMIC DNA]</scope>
    <source>
        <strain evidence="8">ATCC BAA-1111 / DSM 21527 / NCTC 11395 / H</strain>
    </source>
</reference>
<keyword evidence="5" id="KW-0472">Membrane</keyword>
<accession>I4B7M2</accession>
<organism evidence="7 8">
    <name type="scientific">Turneriella parva (strain ATCC BAA-1111 / DSM 21527 / NCTC 11395 / H)</name>
    <name type="common">Leptospira parva</name>
    <dbReference type="NCBI Taxonomy" id="869212"/>
    <lineage>
        <taxon>Bacteria</taxon>
        <taxon>Pseudomonadati</taxon>
        <taxon>Spirochaetota</taxon>
        <taxon>Spirochaetia</taxon>
        <taxon>Leptospirales</taxon>
        <taxon>Leptospiraceae</taxon>
        <taxon>Turneriella</taxon>
    </lineage>
</organism>
<dbReference type="EMBL" id="CP002959">
    <property type="protein sequence ID" value="AFM13279.1"/>
    <property type="molecule type" value="Genomic_DNA"/>
</dbReference>
<keyword evidence="6" id="KW-0732">Signal</keyword>
<gene>
    <name evidence="7" type="ordered locus">Turpa_2639</name>
</gene>
<dbReference type="Gene3D" id="2.60.450.10">
    <property type="entry name" value="Lipopolysaccharide (LPS) transport protein A like domain"/>
    <property type="match status" value="1"/>
</dbReference>
<feature type="chain" id="PRO_5003686809" description="LPS export ABC transporter periplasmic protein LptC" evidence="6">
    <location>
        <begin position="25"/>
        <end position="192"/>
    </location>
</feature>
<dbReference type="AlphaFoldDB" id="I4B7M2"/>
<evidence type="ECO:0000256" key="6">
    <source>
        <dbReference type="SAM" id="SignalP"/>
    </source>
</evidence>
<dbReference type="Pfam" id="PF06835">
    <property type="entry name" value="LptC"/>
    <property type="match status" value="1"/>
</dbReference>
<dbReference type="GO" id="GO:0005886">
    <property type="term" value="C:plasma membrane"/>
    <property type="evidence" value="ECO:0007669"/>
    <property type="project" value="InterPro"/>
</dbReference>
<dbReference type="GO" id="GO:0030288">
    <property type="term" value="C:outer membrane-bounded periplasmic space"/>
    <property type="evidence" value="ECO:0007669"/>
    <property type="project" value="TreeGrafter"/>
</dbReference>
<name>I4B7M2_TURPD</name>
<dbReference type="STRING" id="869212.Turpa_2639"/>
<sequence>MPAAVRLRHIHLFLLSCVVGAALACRGESKFVPELAHSDLVRGADATLRNFTAEAFRKGSMLYRVAAQQGYIVQVKDETHLYDLRIEYFETNRKSKDFGKATIITAKECKMEQGNRFMTIRGDVLVEAPHGRKLKTQELFWDEAKNSLYSNVPVTVQDGSGNVLTGTRGIVTDRSLSRTVFKGGVGAGSGGF</sequence>
<dbReference type="HOGENOM" id="CLU_1414639_0_0_12"/>
<dbReference type="PANTHER" id="PTHR37481">
    <property type="entry name" value="LIPOPOLYSACCHARIDE EXPORT SYSTEM PROTEIN LPTC"/>
    <property type="match status" value="1"/>
</dbReference>
<dbReference type="PANTHER" id="PTHR37481:SF1">
    <property type="entry name" value="LIPOPOLYSACCHARIDE EXPORT SYSTEM PROTEIN LPTC"/>
    <property type="match status" value="1"/>
</dbReference>
<evidence type="ECO:0000313" key="7">
    <source>
        <dbReference type="EMBL" id="AFM13279.1"/>
    </source>
</evidence>
<keyword evidence="1" id="KW-1003">Cell membrane</keyword>
<evidence type="ECO:0000313" key="8">
    <source>
        <dbReference type="Proteomes" id="UP000006048"/>
    </source>
</evidence>
<evidence type="ECO:0008006" key="9">
    <source>
        <dbReference type="Google" id="ProtNLM"/>
    </source>
</evidence>
<dbReference type="InterPro" id="IPR010664">
    <property type="entry name" value="LipoPS_assembly_LptC-rel"/>
</dbReference>
<evidence type="ECO:0000256" key="2">
    <source>
        <dbReference type="ARBA" id="ARBA00022519"/>
    </source>
</evidence>
<feature type="signal peptide" evidence="6">
    <location>
        <begin position="1"/>
        <end position="24"/>
    </location>
</feature>
<evidence type="ECO:0000256" key="3">
    <source>
        <dbReference type="ARBA" id="ARBA00022692"/>
    </source>
</evidence>
<dbReference type="InterPro" id="IPR026265">
    <property type="entry name" value="LptC"/>
</dbReference>
<keyword evidence="4" id="KW-1133">Transmembrane helix</keyword>
<keyword evidence="3" id="KW-0812">Transmembrane</keyword>
<evidence type="ECO:0000256" key="4">
    <source>
        <dbReference type="ARBA" id="ARBA00022989"/>
    </source>
</evidence>
<keyword evidence="8" id="KW-1185">Reference proteome</keyword>
<dbReference type="PROSITE" id="PS51257">
    <property type="entry name" value="PROKAR_LIPOPROTEIN"/>
    <property type="match status" value="1"/>
</dbReference>
<evidence type="ECO:0000256" key="1">
    <source>
        <dbReference type="ARBA" id="ARBA00022475"/>
    </source>
</evidence>
<dbReference type="Proteomes" id="UP000006048">
    <property type="component" value="Chromosome"/>
</dbReference>
<dbReference type="GO" id="GO:0015221">
    <property type="term" value="F:lipopolysaccharide transmembrane transporter activity"/>
    <property type="evidence" value="ECO:0007669"/>
    <property type="project" value="InterPro"/>
</dbReference>
<dbReference type="KEGG" id="tpx:Turpa_2639"/>
<dbReference type="GO" id="GO:0017089">
    <property type="term" value="F:glycolipid transfer activity"/>
    <property type="evidence" value="ECO:0007669"/>
    <property type="project" value="TreeGrafter"/>
</dbReference>
<evidence type="ECO:0000256" key="5">
    <source>
        <dbReference type="ARBA" id="ARBA00023136"/>
    </source>
</evidence>
<keyword evidence="2" id="KW-0997">Cell inner membrane</keyword>
<dbReference type="InterPro" id="IPR052363">
    <property type="entry name" value="LPS_export_LptC"/>
</dbReference>
<dbReference type="NCBIfam" id="TIGR04409">
    <property type="entry name" value="LptC_YrbK"/>
    <property type="match status" value="1"/>
</dbReference>